<organism evidence="6 7">
    <name type="scientific">Pedobacter yulinensis</name>
    <dbReference type="NCBI Taxonomy" id="2126353"/>
    <lineage>
        <taxon>Bacteria</taxon>
        <taxon>Pseudomonadati</taxon>
        <taxon>Bacteroidota</taxon>
        <taxon>Sphingobacteriia</taxon>
        <taxon>Sphingobacteriales</taxon>
        <taxon>Sphingobacteriaceae</taxon>
        <taxon>Pedobacter</taxon>
    </lineage>
</organism>
<keyword evidence="4" id="KW-0472">Membrane</keyword>
<evidence type="ECO:0000313" key="7">
    <source>
        <dbReference type="Proteomes" id="UP000240912"/>
    </source>
</evidence>
<dbReference type="InterPro" id="IPR000432">
    <property type="entry name" value="DNA_mismatch_repair_MutS_C"/>
</dbReference>
<keyword evidence="3" id="KW-0238">DNA-binding</keyword>
<evidence type="ECO:0000256" key="1">
    <source>
        <dbReference type="ARBA" id="ARBA00022741"/>
    </source>
</evidence>
<feature type="transmembrane region" description="Helical" evidence="4">
    <location>
        <begin position="217"/>
        <end position="238"/>
    </location>
</feature>
<keyword evidence="2" id="KW-0067">ATP-binding</keyword>
<dbReference type="OrthoDB" id="1097361at2"/>
<dbReference type="GO" id="GO:0140664">
    <property type="term" value="F:ATP-dependent DNA damage sensor activity"/>
    <property type="evidence" value="ECO:0007669"/>
    <property type="project" value="InterPro"/>
</dbReference>
<dbReference type="GO" id="GO:0005829">
    <property type="term" value="C:cytosol"/>
    <property type="evidence" value="ECO:0007669"/>
    <property type="project" value="TreeGrafter"/>
</dbReference>
<keyword evidence="4" id="KW-1133">Transmembrane helix</keyword>
<dbReference type="GO" id="GO:0006298">
    <property type="term" value="P:mismatch repair"/>
    <property type="evidence" value="ECO:0007669"/>
    <property type="project" value="InterPro"/>
</dbReference>
<accession>A0A2T3HGU5</accession>
<dbReference type="PANTHER" id="PTHR11361">
    <property type="entry name" value="DNA MISMATCH REPAIR PROTEIN MUTS FAMILY MEMBER"/>
    <property type="match status" value="1"/>
</dbReference>
<name>A0A2T3HGU5_9SPHI</name>
<dbReference type="GO" id="GO:0005524">
    <property type="term" value="F:ATP binding"/>
    <property type="evidence" value="ECO:0007669"/>
    <property type="project" value="UniProtKB-KW"/>
</dbReference>
<dbReference type="Pfam" id="PF00488">
    <property type="entry name" value="MutS_V"/>
    <property type="match status" value="1"/>
</dbReference>
<sequence length="613" mass="67984">MLKDKGNAGYDYEAIVSELETNVTALRSRINRLSFLRLVCFGLLIAVFVPVFRYVTLEWAFACSLVPVALFVQVIRRQQRLLAEEDFKNRLIWIYNNEIRISAGLENGYGHGGTFADEQHPYLSDLDIFGPGSLYGLLNRCSSREAAAGLAASLSGSRPAAEIRRRQQAIAELEPHIGDSFVFRARLHAIDPDLTETLRKTLSANLRSQLSFLSSRLLNGYTAAVPYMMGALFAFAVFLQGAAWSLFGLAALANAAVVLLNLRSINVLYAGFGRSAQQLQAFSAALHWIEQRTWTSELLRQEPGAGADSSAAFSMKKLARIMQAFDARLNMLVGGFLNMMLLWDVRCAFRLKNWLATDAAAITTAFERMARLEELLCFATLSANHPDWALPAIQSEFCLRAQALAHPLIVPGQRVANDYEFETGPVADLITGSNMAGKSTFLRTVGVNMVLAFAGGHVCAGSMSVSVFSLFTYMRIRDSLNDRTSTFKAELNRLKMILEGARESARPLVLIDEMLRGTNSRDKYLGSKVFLEKLIADRVPVLFATHDLQLASLETEHKGRVRNFHFDISITDGDMRFDYQLKAGPCNIFNAALLLREIGLNVDHTEVAEQSGH</sequence>
<keyword evidence="1" id="KW-0547">Nucleotide-binding</keyword>
<protein>
    <submittedName>
        <fullName evidence="6">DNA mismatch repair protein MutS</fullName>
    </submittedName>
</protein>
<keyword evidence="7" id="KW-1185">Reference proteome</keyword>
<keyword evidence="4" id="KW-0812">Transmembrane</keyword>
<dbReference type="PANTHER" id="PTHR11361:SF99">
    <property type="entry name" value="DNA MISMATCH REPAIR PROTEIN"/>
    <property type="match status" value="1"/>
</dbReference>
<dbReference type="SMART" id="SM00534">
    <property type="entry name" value="MUTSac"/>
    <property type="match status" value="1"/>
</dbReference>
<dbReference type="Proteomes" id="UP000240912">
    <property type="component" value="Unassembled WGS sequence"/>
</dbReference>
<evidence type="ECO:0000256" key="4">
    <source>
        <dbReference type="SAM" id="Phobius"/>
    </source>
</evidence>
<dbReference type="EMBL" id="PYLS01000009">
    <property type="protein sequence ID" value="PST81623.1"/>
    <property type="molecule type" value="Genomic_DNA"/>
</dbReference>
<feature type="transmembrane region" description="Helical" evidence="4">
    <location>
        <begin position="59"/>
        <end position="75"/>
    </location>
</feature>
<evidence type="ECO:0000256" key="2">
    <source>
        <dbReference type="ARBA" id="ARBA00022840"/>
    </source>
</evidence>
<dbReference type="InterPro" id="IPR027417">
    <property type="entry name" value="P-loop_NTPase"/>
</dbReference>
<evidence type="ECO:0000256" key="3">
    <source>
        <dbReference type="ARBA" id="ARBA00023125"/>
    </source>
</evidence>
<reference evidence="6 7" key="1">
    <citation type="submission" date="2018-03" db="EMBL/GenBank/DDBJ databases">
        <authorList>
            <person name="Keele B.F."/>
        </authorList>
    </citation>
    <scope>NUCLEOTIDE SEQUENCE [LARGE SCALE GENOMIC DNA]</scope>
    <source>
        <strain evidence="6 7">YL28-9</strain>
    </source>
</reference>
<feature type="domain" description="DNA mismatch repair proteins mutS family" evidence="5">
    <location>
        <begin position="425"/>
        <end position="600"/>
    </location>
</feature>
<dbReference type="SUPFAM" id="SSF52540">
    <property type="entry name" value="P-loop containing nucleoside triphosphate hydrolases"/>
    <property type="match status" value="1"/>
</dbReference>
<dbReference type="AlphaFoldDB" id="A0A2T3HGU5"/>
<gene>
    <name evidence="6" type="ORF">C7T94_18575</name>
</gene>
<evidence type="ECO:0000259" key="5">
    <source>
        <dbReference type="SMART" id="SM00534"/>
    </source>
</evidence>
<feature type="transmembrane region" description="Helical" evidence="4">
    <location>
        <begin position="449"/>
        <end position="473"/>
    </location>
</feature>
<dbReference type="InterPro" id="IPR045076">
    <property type="entry name" value="MutS"/>
</dbReference>
<dbReference type="Gene3D" id="3.40.50.300">
    <property type="entry name" value="P-loop containing nucleotide triphosphate hydrolases"/>
    <property type="match status" value="1"/>
</dbReference>
<comment type="caution">
    <text evidence="6">The sequence shown here is derived from an EMBL/GenBank/DDBJ whole genome shotgun (WGS) entry which is preliminary data.</text>
</comment>
<feature type="transmembrane region" description="Helical" evidence="4">
    <location>
        <begin position="244"/>
        <end position="262"/>
    </location>
</feature>
<dbReference type="RefSeq" id="WP_107217507.1">
    <property type="nucleotide sequence ID" value="NZ_KZ686273.1"/>
</dbReference>
<evidence type="ECO:0000313" key="6">
    <source>
        <dbReference type="EMBL" id="PST81623.1"/>
    </source>
</evidence>
<proteinExistence type="predicted"/>
<dbReference type="GO" id="GO:0030983">
    <property type="term" value="F:mismatched DNA binding"/>
    <property type="evidence" value="ECO:0007669"/>
    <property type="project" value="InterPro"/>
</dbReference>
<feature type="transmembrane region" description="Helical" evidence="4">
    <location>
        <begin position="35"/>
        <end position="53"/>
    </location>
</feature>